<reference evidence="5 6" key="1">
    <citation type="journal article" date="2014" name="PLoS ONE">
        <title>Identification and Characterization of a New Erythromycin Biosynthetic Gene Cluster in Actinopolyspora erythraea YIM90600, a Novel Erythronolide-Producing Halophilic Actinomycete Isolated from Salt Field.</title>
        <authorList>
            <person name="Chen D."/>
            <person name="Feng J."/>
            <person name="Huang L."/>
            <person name="Zhang Q."/>
            <person name="Wu J."/>
            <person name="Zhu X."/>
            <person name="Duan Y."/>
            <person name="Xu Z."/>
        </authorList>
    </citation>
    <scope>NUCLEOTIDE SEQUENCE [LARGE SCALE GENOMIC DNA]</scope>
    <source>
        <strain evidence="5 6">YIM90600</strain>
    </source>
</reference>
<dbReference type="Pfam" id="PF00675">
    <property type="entry name" value="Peptidase_M16"/>
    <property type="match status" value="1"/>
</dbReference>
<dbReference type="InterPro" id="IPR011249">
    <property type="entry name" value="Metalloenz_LuxS/M16"/>
</dbReference>
<dbReference type="GO" id="GO:0046872">
    <property type="term" value="F:metal ion binding"/>
    <property type="evidence" value="ECO:0007669"/>
    <property type="project" value="InterPro"/>
</dbReference>
<dbReference type="KEGG" id="aey:CDG81_17290"/>
<dbReference type="SUPFAM" id="SSF63411">
    <property type="entry name" value="LuxS/MPP-like metallohydrolase"/>
    <property type="match status" value="2"/>
</dbReference>
<dbReference type="Proteomes" id="UP000029737">
    <property type="component" value="Unassembled WGS sequence"/>
</dbReference>
<dbReference type="PANTHER" id="PTHR11851">
    <property type="entry name" value="METALLOPROTEASE"/>
    <property type="match status" value="1"/>
</dbReference>
<gene>
    <name evidence="4" type="ORF">CDG81_17290</name>
    <name evidence="5" type="ORF">IL38_22810</name>
</gene>
<keyword evidence="6" id="KW-1185">Reference proteome</keyword>
<dbReference type="EMBL" id="CP022752">
    <property type="protein sequence ID" value="ASU79727.1"/>
    <property type="molecule type" value="Genomic_DNA"/>
</dbReference>
<accession>A0A099D0W2</accession>
<evidence type="ECO:0000259" key="2">
    <source>
        <dbReference type="Pfam" id="PF00675"/>
    </source>
</evidence>
<name>A0A099D0W2_9ACTN</name>
<dbReference type="eggNOG" id="COG0612">
    <property type="taxonomic scope" value="Bacteria"/>
</dbReference>
<dbReference type="InterPro" id="IPR007863">
    <property type="entry name" value="Peptidase_M16_C"/>
</dbReference>
<evidence type="ECO:0000313" key="4">
    <source>
        <dbReference type="EMBL" id="ASU79727.1"/>
    </source>
</evidence>
<dbReference type="RefSeq" id="WP_043578141.1">
    <property type="nucleotide sequence ID" value="NZ_CP022752.1"/>
</dbReference>
<dbReference type="InterPro" id="IPR011765">
    <property type="entry name" value="Pept_M16_N"/>
</dbReference>
<sequence length="455" mass="49557">MTSATHRSAERIGSTELGPRPLPPLAEPRAGRQPETVDTVLDNGLRVIAARHGAVPMVELRLRIPFAGEDPGHPARAEVLAETLLTGTRRRDRVRMDTDLAAVGGTLQATVDPERLSITGDALADGMETLLDVLTDALTEASYPEHEVSGERDRLVERITVARSQPRTIAREELQHHRYGDHPFAREVPQATDVAEVTAEQVRQLHREAVLPRGSTLVLVGDIDPEQTVRTVRRMTSEWHSAEAARELPALPEVKGGDVRLVHREGAVQSQLRFSAQAVPRTDERYPALQIANLVFGGYFSSRLVENIREDKGYTYGAHSNFEFTPGNGTVLVDADTASEVTAAALLEIRYELGRFALVPPSVAEVESARQYAIGGLLTSTSSQSGLASTLMNVAALGLGQDWLSEHPERLRAVTREQVVEAARWYVPTAFTGVVVGDAEQLGEQLRGLGGVRLP</sequence>
<evidence type="ECO:0000256" key="1">
    <source>
        <dbReference type="SAM" id="MobiDB-lite"/>
    </source>
</evidence>
<dbReference type="PANTHER" id="PTHR11851:SF224">
    <property type="entry name" value="PROCESSING PROTEASE"/>
    <property type="match status" value="1"/>
</dbReference>
<dbReference type="Pfam" id="PF05193">
    <property type="entry name" value="Peptidase_M16_C"/>
    <property type="match status" value="1"/>
</dbReference>
<evidence type="ECO:0000313" key="7">
    <source>
        <dbReference type="Proteomes" id="UP000215043"/>
    </source>
</evidence>
<dbReference type="InterPro" id="IPR050361">
    <property type="entry name" value="MPP/UQCRC_Complex"/>
</dbReference>
<evidence type="ECO:0000259" key="3">
    <source>
        <dbReference type="Pfam" id="PF05193"/>
    </source>
</evidence>
<evidence type="ECO:0000313" key="5">
    <source>
        <dbReference type="EMBL" id="KGI79551.1"/>
    </source>
</evidence>
<protein>
    <submittedName>
        <fullName evidence="4">Insulinase family protein</fullName>
    </submittedName>
    <submittedName>
        <fullName evidence="5">Peptidase M16</fullName>
    </submittedName>
</protein>
<reference evidence="4 7" key="2">
    <citation type="submission" date="2017-08" db="EMBL/GenBank/DDBJ databases">
        <title>The complete genome sequence of moderately halophilic actinomycete Actinopolyspora erythraea YIM 90600, the producer of novel erythromycin, novel actinopolysporins A-C and tubercidin.</title>
        <authorList>
            <person name="Yin M."/>
            <person name="Tang S."/>
        </authorList>
    </citation>
    <scope>NUCLEOTIDE SEQUENCE [LARGE SCALE GENOMIC DNA]</scope>
    <source>
        <strain evidence="4 7">YIM 90600</strain>
    </source>
</reference>
<dbReference type="EMBL" id="JPMV01000043">
    <property type="protein sequence ID" value="KGI79551.1"/>
    <property type="molecule type" value="Genomic_DNA"/>
</dbReference>
<dbReference type="Proteomes" id="UP000215043">
    <property type="component" value="Chromosome"/>
</dbReference>
<dbReference type="HOGENOM" id="CLU_009902_6_1_11"/>
<feature type="domain" description="Peptidase M16 N-terminal" evidence="2">
    <location>
        <begin position="84"/>
        <end position="188"/>
    </location>
</feature>
<dbReference type="Gene3D" id="3.30.830.10">
    <property type="entry name" value="Metalloenzyme, LuxS/M16 peptidase-like"/>
    <property type="match status" value="2"/>
</dbReference>
<dbReference type="AlphaFoldDB" id="A0A099D0W2"/>
<dbReference type="OrthoDB" id="9811314at2"/>
<feature type="domain" description="Peptidase M16 C-terminal" evidence="3">
    <location>
        <begin position="197"/>
        <end position="371"/>
    </location>
</feature>
<feature type="region of interest" description="Disordered" evidence="1">
    <location>
        <begin position="1"/>
        <end position="35"/>
    </location>
</feature>
<evidence type="ECO:0000313" key="6">
    <source>
        <dbReference type="Proteomes" id="UP000029737"/>
    </source>
</evidence>
<proteinExistence type="predicted"/>
<organism evidence="4 7">
    <name type="scientific">Actinopolyspora erythraea</name>
    <dbReference type="NCBI Taxonomy" id="414996"/>
    <lineage>
        <taxon>Bacteria</taxon>
        <taxon>Bacillati</taxon>
        <taxon>Actinomycetota</taxon>
        <taxon>Actinomycetes</taxon>
        <taxon>Actinopolysporales</taxon>
        <taxon>Actinopolysporaceae</taxon>
        <taxon>Actinopolyspora</taxon>
    </lineage>
</organism>